<evidence type="ECO:0008006" key="3">
    <source>
        <dbReference type="Google" id="ProtNLM"/>
    </source>
</evidence>
<sequence length="511" mass="52394">MASGSPEESMRVPNWGLGWGTGWILWLMVGLAPGCGGGKKAAPPPAPFLSVTITPPGASLWTNGTQAFQATVSGSTNQAVTWSVLEASGGSITETGLYTAPGNAGTFHVKAVSAADPTKSAQVPVTVSVQPPAGACNGADLGIGASLHGFTAFPGDNAWNQDVSAAPVDPNSAAIIAFIGAGTGLHPDFGAGLWQGAPIGIPYVVVGSSSQAKVSVAFTAYGDESDPGPMPIPAAAPVEGGNTSTGDRHVLVMDRDTCLLYELYGTYPQGDGSWNADSASVWDLKSNALRPYGWTSADAAGLPIFPGLARYDEVAAGAILHALRFTVPTSRRAYVLPATHWASSNTSASAPPMGLRVRLKAGVDISAYPAQARVVLAALKRYGMILADNGSAWYLSGAPDERWDNTQLATLSGIKGSDLEVVQMGTVYTADPTGTAPAISTFTGPASIPSGASALLSWASTNATRWFITPELGWVTGTSATVHPTKTTTYTLLAEGPYGSTTKTVQVVVTP</sequence>
<dbReference type="Proteomes" id="UP001165069">
    <property type="component" value="Unassembled WGS sequence"/>
</dbReference>
<protein>
    <recommendedName>
        <fullName evidence="3">Ig-like domain-containing protein</fullName>
    </recommendedName>
</protein>
<evidence type="ECO:0000313" key="2">
    <source>
        <dbReference type="Proteomes" id="UP001165069"/>
    </source>
</evidence>
<reference evidence="1 2" key="1">
    <citation type="journal article" date="2023" name="Antonie Van Leeuwenhoek">
        <title>Mesoterricola silvestris gen. nov., sp. nov., Mesoterricola sediminis sp. nov., Geothrix oryzae sp. nov., Geothrix edaphica sp. nov., Geothrix rubra sp. nov., and Geothrix limicola sp. nov., six novel members of Acidobacteriota isolated from soils.</title>
        <authorList>
            <person name="Itoh H."/>
            <person name="Sugisawa Y."/>
            <person name="Mise K."/>
            <person name="Xu Z."/>
            <person name="Kuniyasu M."/>
            <person name="Ushijima N."/>
            <person name="Kawano K."/>
            <person name="Kobayashi E."/>
            <person name="Shiratori Y."/>
            <person name="Masuda Y."/>
            <person name="Senoo K."/>
        </authorList>
    </citation>
    <scope>NUCLEOTIDE SEQUENCE [LARGE SCALE GENOMIC DNA]</scope>
    <source>
        <strain evidence="1 2">Red804</strain>
    </source>
</reference>
<proteinExistence type="predicted"/>
<keyword evidence="2" id="KW-1185">Reference proteome</keyword>
<gene>
    <name evidence="1" type="ORF">GETHLI_34980</name>
</gene>
<name>A0ABQ5QL94_9BACT</name>
<accession>A0ABQ5QL94</accession>
<comment type="caution">
    <text evidence="1">The sequence shown here is derived from an EMBL/GenBank/DDBJ whole genome shotgun (WGS) entry which is preliminary data.</text>
</comment>
<organism evidence="1 2">
    <name type="scientific">Geothrix limicola</name>
    <dbReference type="NCBI Taxonomy" id="2927978"/>
    <lineage>
        <taxon>Bacteria</taxon>
        <taxon>Pseudomonadati</taxon>
        <taxon>Acidobacteriota</taxon>
        <taxon>Holophagae</taxon>
        <taxon>Holophagales</taxon>
        <taxon>Holophagaceae</taxon>
        <taxon>Geothrix</taxon>
    </lineage>
</organism>
<dbReference type="Gene3D" id="2.60.40.1080">
    <property type="match status" value="1"/>
</dbReference>
<dbReference type="EMBL" id="BSDE01000009">
    <property type="protein sequence ID" value="GLH74996.1"/>
    <property type="molecule type" value="Genomic_DNA"/>
</dbReference>
<evidence type="ECO:0000313" key="1">
    <source>
        <dbReference type="EMBL" id="GLH74996.1"/>
    </source>
</evidence>